<dbReference type="SUPFAM" id="SSF48208">
    <property type="entry name" value="Six-hairpin glycosidases"/>
    <property type="match status" value="1"/>
</dbReference>
<dbReference type="InterPro" id="IPR012341">
    <property type="entry name" value="6hp_glycosidase-like_sf"/>
</dbReference>
<proteinExistence type="inferred from homology"/>
<dbReference type="InterPro" id="IPR008928">
    <property type="entry name" value="6-hairpin_glycosidase_sf"/>
</dbReference>
<name>A0A0B8QTD1_LACLL</name>
<evidence type="ECO:0000256" key="1">
    <source>
        <dbReference type="ARBA" id="ARBA00009209"/>
    </source>
</evidence>
<accession>A0A0B8QTD1</accession>
<reference evidence="4 5" key="1">
    <citation type="submission" date="2015-01" db="EMBL/GenBank/DDBJ databases">
        <title>Lactococcus lactis subsp.lactis JCM 5805 whole genome shotgun sequence.</title>
        <authorList>
            <person name="Fujii T."/>
            <person name="Tomita Y."/>
            <person name="Ikushima S."/>
            <person name="Fujiwara D."/>
        </authorList>
    </citation>
    <scope>NUCLEOTIDE SEQUENCE [LARGE SCALE GENOMIC DNA]</scope>
    <source>
        <strain evidence="4 5">JCM 5805</strain>
    </source>
</reference>
<dbReference type="GO" id="GO:0004553">
    <property type="term" value="F:hydrolase activity, hydrolyzing O-glycosyl compounds"/>
    <property type="evidence" value="ECO:0007669"/>
    <property type="project" value="InterPro"/>
</dbReference>
<sequence length="387" mass="45285">MEMQEVLRGNMENLLLKVAPKEEIDKKLEHVFETLFGQDSPERIYFEEGDMTYIVDTGNDDVRTEGMSYGMMIALQLDKPKIFSQLWKWVKTYMTVPKGHENEGYFIWSCSPNGQANSDGPAPDGEEYFAAALLLAEKRWKIKEYGDEARALLHAMVHKGENQDGYPMFEPENTYIKFVAHLHMTDPSYHLPHFYQLYAKYGNPEDSAFFLRAEEEARKFWLKSANTKTGLTPEYADYEGQPYDIDGHWTFYSDAYRTVANIGLDWLWEHEEIGQSQIAVNIQKFFEPYLENDEEIHVFKIDGQPLRKEEQTAEGFPPLKVHHPIGLWSTLAQASLVTNDFDSALALKYLKYFWNLKVRRGKYRYYDNLLYFFALLALSGYYQKEWS</sequence>
<dbReference type="EMBL" id="BBSI01000022">
    <property type="protein sequence ID" value="GAM80237.1"/>
    <property type="molecule type" value="Genomic_DNA"/>
</dbReference>
<gene>
    <name evidence="4" type="ORF">JCM5805K_1348</name>
</gene>
<evidence type="ECO:0000256" key="3">
    <source>
        <dbReference type="ARBA" id="ARBA00023295"/>
    </source>
</evidence>
<evidence type="ECO:0000256" key="2">
    <source>
        <dbReference type="ARBA" id="ARBA00022801"/>
    </source>
</evidence>
<organism evidence="4 5">
    <name type="scientific">Lactococcus lactis subsp. lactis</name>
    <name type="common">Streptococcus lactis</name>
    <dbReference type="NCBI Taxonomy" id="1360"/>
    <lineage>
        <taxon>Bacteria</taxon>
        <taxon>Bacillati</taxon>
        <taxon>Bacillota</taxon>
        <taxon>Bacilli</taxon>
        <taxon>Lactobacillales</taxon>
        <taxon>Streptococcaceae</taxon>
        <taxon>Lactococcus</taxon>
    </lineage>
</organism>
<comment type="similarity">
    <text evidence="1">Belongs to the glycosyl hydrolase 8 (cellulase D) family.</text>
</comment>
<dbReference type="Pfam" id="PF01270">
    <property type="entry name" value="Glyco_hydro_8"/>
    <property type="match status" value="1"/>
</dbReference>
<dbReference type="PRINTS" id="PR00735">
    <property type="entry name" value="GLHYDRLASE8"/>
</dbReference>
<protein>
    <submittedName>
        <fullName evidence="4">Endoglucanase Y</fullName>
    </submittedName>
</protein>
<evidence type="ECO:0000313" key="4">
    <source>
        <dbReference type="EMBL" id="GAM80237.1"/>
    </source>
</evidence>
<dbReference type="GO" id="GO:0005975">
    <property type="term" value="P:carbohydrate metabolic process"/>
    <property type="evidence" value="ECO:0007669"/>
    <property type="project" value="InterPro"/>
</dbReference>
<dbReference type="Gene3D" id="1.50.10.10">
    <property type="match status" value="1"/>
</dbReference>
<keyword evidence="3" id="KW-0326">Glycosidase</keyword>
<keyword evidence="2" id="KW-0378">Hydrolase</keyword>
<evidence type="ECO:0000313" key="5">
    <source>
        <dbReference type="Proteomes" id="UP000031847"/>
    </source>
</evidence>
<dbReference type="InterPro" id="IPR002037">
    <property type="entry name" value="Glyco_hydro_8"/>
</dbReference>
<dbReference type="Proteomes" id="UP000031847">
    <property type="component" value="Unassembled WGS sequence"/>
</dbReference>
<comment type="caution">
    <text evidence="4">The sequence shown here is derived from an EMBL/GenBank/DDBJ whole genome shotgun (WGS) entry which is preliminary data.</text>
</comment>
<dbReference type="AlphaFoldDB" id="A0A0B8QTD1"/>